<name>A0A1X9SMT6_9BACT</name>
<reference evidence="2" key="1">
    <citation type="journal article" date="2017" name="Genome Biol. Evol.">
        <title>Comparative Genomic Analysis Identifies a Campylobacter Clade Deficient in Selenium Metabolism.</title>
        <authorList>
            <person name="Miller W.G."/>
            <person name="Yee E."/>
            <person name="Lopes B.S."/>
            <person name="Chapman M.H."/>
            <person name="Huynh S."/>
            <person name="Bono J.L."/>
            <person name="Parker C.T."/>
            <person name="Strachan N.J.C."/>
            <person name="Forbes K.J."/>
        </authorList>
    </citation>
    <scope>NUCLEOTIDE SEQUENCE [LARGE SCALE GENOMIC DNA]</scope>
    <source>
        <strain evidence="2">NCTC 13004</strain>
    </source>
</reference>
<dbReference type="Gene3D" id="3.40.50.300">
    <property type="entry name" value="P-loop containing nucleotide triphosphate hydrolases"/>
    <property type="match status" value="1"/>
</dbReference>
<dbReference type="AlphaFoldDB" id="A0A1X9SMT6"/>
<evidence type="ECO:0000313" key="2">
    <source>
        <dbReference type="Proteomes" id="UP000202031"/>
    </source>
</evidence>
<dbReference type="SUPFAM" id="SSF52540">
    <property type="entry name" value="P-loop containing nucleoside triphosphate hydrolases"/>
    <property type="match status" value="1"/>
</dbReference>
<reference evidence="2" key="2">
    <citation type="journal article" date="2017" name="Genome Biol. Evol.">
        <title>Comparative genomic analysis identifies a Campylobacter clade deficient in selenium metabolism.</title>
        <authorList>
            <person name="Miller W.G."/>
            <person name="Yee E."/>
            <person name="Lopes B.S."/>
            <person name="Chapman M.H."/>
            <person name="Huynh S."/>
            <person name="Bono J.L."/>
            <person name="Parker C.T."/>
            <person name="Strachan N.J.C."/>
            <person name="Forbes K.J."/>
        </authorList>
    </citation>
    <scope>NUCLEOTIDE SEQUENCE [LARGE SCALE GENOMIC DNA]</scope>
    <source>
        <strain evidence="2">NCTC 13004</strain>
    </source>
</reference>
<dbReference type="KEGG" id="clx:CLAN_0793"/>
<dbReference type="RefSeq" id="WP_100590649.1">
    <property type="nucleotide sequence ID" value="NZ_CP015578.1"/>
</dbReference>
<protein>
    <recommendedName>
        <fullName evidence="3">ATPase involved in DNA repair</fullName>
    </recommendedName>
</protein>
<dbReference type="GeneID" id="46921267"/>
<gene>
    <name evidence="1" type="ORF">CLAN_0793</name>
</gene>
<dbReference type="NCBIfam" id="NF045780">
    <property type="entry name" value="TrlF_fam_ATP"/>
    <property type="match status" value="1"/>
</dbReference>
<dbReference type="EMBL" id="CP015578">
    <property type="protein sequence ID" value="ARQ97539.1"/>
    <property type="molecule type" value="Genomic_DNA"/>
</dbReference>
<dbReference type="InterPro" id="IPR027417">
    <property type="entry name" value="P-loop_NTPase"/>
</dbReference>
<dbReference type="InterPro" id="IPR054787">
    <property type="entry name" value="TrlF_ATPase"/>
</dbReference>
<evidence type="ECO:0008006" key="3">
    <source>
        <dbReference type="Google" id="ProtNLM"/>
    </source>
</evidence>
<dbReference type="Proteomes" id="UP000202031">
    <property type="component" value="Chromosome"/>
</dbReference>
<organism evidence="1 2">
    <name type="scientific">Campylobacter lanienae NCTC 13004</name>
    <dbReference type="NCBI Taxonomy" id="1031753"/>
    <lineage>
        <taxon>Bacteria</taxon>
        <taxon>Pseudomonadati</taxon>
        <taxon>Campylobacterota</taxon>
        <taxon>Epsilonproteobacteria</taxon>
        <taxon>Campylobacterales</taxon>
        <taxon>Campylobacteraceae</taxon>
        <taxon>Campylobacter</taxon>
    </lineage>
</organism>
<evidence type="ECO:0000313" key="1">
    <source>
        <dbReference type="EMBL" id="ARQ97539.1"/>
    </source>
</evidence>
<accession>A0A1X9SMT6</accession>
<proteinExistence type="predicted"/>
<sequence length="913" mass="105978">MINKNTRGSEWHKWDLHIHTPFTGKNDQFEGANKEEKWEKYLNKIEKNTDTVVLGITDYFSIENYLYMVEQQKNGRIPNVYLIPNVELRILPVTRTETPINIHVLFDPNLSTDIIRRDFFNQLEFEFSGSKYQCNRDSLIQLGKAINTNSVSDEEAYKTGLNQFNITFSDLRSVLKAKSLEGHYIVGVANSSDDGNSGIQDSSLSATRKEIYRLSDFIFSANTKDIKFFLGNGVLSKDDLIKDYGSIKPCIRGCDAHELNKMFCFEDKRYTWIKALPTFNGLKQILYEPEDRVYISEEKPEDKSDYQIIDSIIFNNSEMNHQEIMFNQNLNTIIGGRSSGKSILLGCLASTIDPKIEPKDNEEFKKYNKHIKELNEGVSIKWRDNTDEYRKIIYYSQSAISEKVREDEYGISGISELVEEIVKKEPDKFELLKNYDNFVTVNKSEINTKINEFCQYKSQIEEINSQIDSIGNKTGIEAEILKIQKEIEIIKKSLSVYLTPEEDEIYCEYKDQLEKHSVNKEIFISDSTQLKLLKDFPLFAPIDSALSKFSNDSYKKIQEFYLKLQNDANKQWDQFITSEIQERENCIEAENASIKYITDTEIFVRGERLQEDNTIIKSKTLKLQEENIKKNNIVKLEEERKKLITAKDECSKDIWSKFLKFKQKSDELSKKLLTERDEVKIQAISTYIFKDFFDKALSLLNRRNPEIKKYDNYDDFNTSDLEKAMKDFFDGIISDKYALVKTNFQQALIDLFSNNYYKISYDVNYDGDKFSKMSEGKKAFIALRLLLDFDDSLCPIIIDQPEDDLDNRAIYDQLVTYLRKQKKHRQIILATHNPNVVVGADAELVIVANQNGDSSPNQAGVKFEYYANAIEDSFVDESCTTTLLSKGIREHICEILEGGNIAFEIREKKYGYK</sequence>